<dbReference type="PANTHER" id="PTHR11929:SF194">
    <property type="entry name" value="ALPHA-(1,3)-FUCOSYLTRANSFERASE 10"/>
    <property type="match status" value="1"/>
</dbReference>
<accession>A0A160JDQ9</accession>
<evidence type="ECO:0000313" key="6">
    <source>
        <dbReference type="EMBL" id="ANC90878.1"/>
    </source>
</evidence>
<keyword evidence="3 6" id="KW-0808">Transferase</keyword>
<name>A0A160JDQ9_9PROT</name>
<sequence length="325" mass="37522">MIDPRTSDFLAEYLASANGDPATLDRFLLYGPDHGSRSIRPRLKIAFFDFWPEFDPSTNFFVEILSSRFDLSVVENDCDLAIVSVFGTRHREARTARSLFFTGENVRPPLDGVDMSVSFDRIDDPRHFRLPLYVMHAWEHRREGATPHFCHPVLPPVPPTREEAAKRKFCAFLYKNPNCARRNDFFQRLCARRHVESVGWLLNNTGSVVKMGWLPKIRVFSRYRFAFAFENASYPGYLTEKILDAFQAGAVPLYWGDPGVLRDVAAGSFIDMSHYSSDEEAIDAILAVDDDYDTYRRYRSTAPFLGTEDFYFDAYRLAEWIESRL</sequence>
<organism evidence="6 7">
    <name type="scientific">Azospirillum humicireducens</name>
    <dbReference type="NCBI Taxonomy" id="1226968"/>
    <lineage>
        <taxon>Bacteria</taxon>
        <taxon>Pseudomonadati</taxon>
        <taxon>Pseudomonadota</taxon>
        <taxon>Alphaproteobacteria</taxon>
        <taxon>Rhodospirillales</taxon>
        <taxon>Azospirillaceae</taxon>
        <taxon>Azospirillum</taxon>
    </lineage>
</organism>
<feature type="domain" description="Fucosyltransferase C-terminal" evidence="4">
    <location>
        <begin position="166"/>
        <end position="298"/>
    </location>
</feature>
<dbReference type="Pfam" id="PF00852">
    <property type="entry name" value="Glyco_transf_10"/>
    <property type="match status" value="1"/>
</dbReference>
<evidence type="ECO:0000256" key="3">
    <source>
        <dbReference type="ARBA" id="ARBA00022679"/>
    </source>
</evidence>
<keyword evidence="2 6" id="KW-0328">Glycosyltransferase</keyword>
<evidence type="ECO:0000259" key="5">
    <source>
        <dbReference type="Pfam" id="PF18025"/>
    </source>
</evidence>
<dbReference type="RefSeq" id="WP_063633975.1">
    <property type="nucleotide sequence ID" value="NZ_CP015285.1"/>
</dbReference>
<gene>
    <name evidence="6" type="ORF">A6A40_02580</name>
</gene>
<comment type="similarity">
    <text evidence="1">Belongs to the glycosyltransferase 10 family.</text>
</comment>
<dbReference type="GO" id="GO:0008417">
    <property type="term" value="F:fucosyltransferase activity"/>
    <property type="evidence" value="ECO:0007669"/>
    <property type="project" value="InterPro"/>
</dbReference>
<proteinExistence type="inferred from homology"/>
<feature type="domain" description="Alpha-(1,3)-fucosyltransferase FucT N-terminal" evidence="5">
    <location>
        <begin position="45"/>
        <end position="135"/>
    </location>
</feature>
<dbReference type="Pfam" id="PF18025">
    <property type="entry name" value="FucT_N"/>
    <property type="match status" value="1"/>
</dbReference>
<dbReference type="InterPro" id="IPR041058">
    <property type="entry name" value="FucT_N"/>
</dbReference>
<protein>
    <submittedName>
        <fullName evidence="6">Alpha-1,3-fucosyltransferase</fullName>
    </submittedName>
</protein>
<dbReference type="AlphaFoldDB" id="A0A160JDQ9"/>
<reference evidence="6 7" key="1">
    <citation type="journal article" date="2013" name="Int. J. Syst. Evol. Microbiol.">
        <title>Azospirillum humicireducens sp. nov., a nitrogen-fixing bacterium isolated from a microbial fuel cell.</title>
        <authorList>
            <person name="Zhou S."/>
            <person name="Han L."/>
            <person name="Wang Y."/>
            <person name="Yang G."/>
            <person name="Zhuang L."/>
            <person name="Hu P."/>
        </authorList>
    </citation>
    <scope>NUCLEOTIDE SEQUENCE [LARGE SCALE GENOMIC DNA]</scope>
    <source>
        <strain evidence="6 7">SgZ-5</strain>
    </source>
</reference>
<dbReference type="PANTHER" id="PTHR11929">
    <property type="entry name" value="ALPHA- 1,3 -FUCOSYLTRANSFERASE"/>
    <property type="match status" value="1"/>
</dbReference>
<evidence type="ECO:0000256" key="2">
    <source>
        <dbReference type="ARBA" id="ARBA00022676"/>
    </source>
</evidence>
<dbReference type="EMBL" id="CP015285">
    <property type="protein sequence ID" value="ANC90878.1"/>
    <property type="molecule type" value="Genomic_DNA"/>
</dbReference>
<keyword evidence="7" id="KW-1185">Reference proteome</keyword>
<dbReference type="GO" id="GO:0016020">
    <property type="term" value="C:membrane"/>
    <property type="evidence" value="ECO:0007669"/>
    <property type="project" value="InterPro"/>
</dbReference>
<dbReference type="OrthoDB" id="9791032at2"/>
<dbReference type="Proteomes" id="UP000077405">
    <property type="component" value="Chromosome"/>
</dbReference>
<dbReference type="STRING" id="1226968.A6A40_02580"/>
<dbReference type="SUPFAM" id="SSF53756">
    <property type="entry name" value="UDP-Glycosyltransferase/glycogen phosphorylase"/>
    <property type="match status" value="1"/>
</dbReference>
<dbReference type="InterPro" id="IPR038577">
    <property type="entry name" value="GT10-like_C_sf"/>
</dbReference>
<dbReference type="KEGG" id="ahu:A6A40_02580"/>
<evidence type="ECO:0000313" key="7">
    <source>
        <dbReference type="Proteomes" id="UP000077405"/>
    </source>
</evidence>
<dbReference type="InterPro" id="IPR001503">
    <property type="entry name" value="Glyco_trans_10"/>
</dbReference>
<evidence type="ECO:0000259" key="4">
    <source>
        <dbReference type="Pfam" id="PF00852"/>
    </source>
</evidence>
<dbReference type="InterPro" id="IPR055270">
    <property type="entry name" value="Glyco_tran_10_C"/>
</dbReference>
<dbReference type="Gene3D" id="3.40.50.11660">
    <property type="entry name" value="Glycosyl transferase family 10, C-terminal domain"/>
    <property type="match status" value="1"/>
</dbReference>
<evidence type="ECO:0000256" key="1">
    <source>
        <dbReference type="ARBA" id="ARBA00008919"/>
    </source>
</evidence>